<keyword evidence="1" id="KW-0648">Protein biosynthesis</keyword>
<dbReference type="GO" id="GO:0003743">
    <property type="term" value="F:translation initiation factor activity"/>
    <property type="evidence" value="ECO:0007669"/>
    <property type="project" value="UniProtKB-KW"/>
</dbReference>
<accession>A0A0A9XBD6</accession>
<proteinExistence type="predicted"/>
<dbReference type="EMBL" id="GBHO01026295">
    <property type="protein sequence ID" value="JAG17309.1"/>
    <property type="molecule type" value="Transcribed_RNA"/>
</dbReference>
<gene>
    <name evidence="1" type="primary">EIF4G3_6</name>
    <name evidence="2" type="synonym">EIF4G3_7</name>
    <name evidence="1" type="ORF">CM83_83726</name>
    <name evidence="2" type="ORF">CM83_83736</name>
</gene>
<evidence type="ECO:0000313" key="2">
    <source>
        <dbReference type="EMBL" id="JAG22284.1"/>
    </source>
</evidence>
<dbReference type="EMBL" id="GBHO01021320">
    <property type="protein sequence ID" value="JAG22284.1"/>
    <property type="molecule type" value="Transcribed_RNA"/>
</dbReference>
<evidence type="ECO:0000313" key="1">
    <source>
        <dbReference type="EMBL" id="JAG17309.1"/>
    </source>
</evidence>
<reference evidence="1" key="1">
    <citation type="journal article" date="2014" name="PLoS ONE">
        <title>Transcriptome-Based Identification of ABC Transporters in the Western Tarnished Plant Bug Lygus hesperus.</title>
        <authorList>
            <person name="Hull J.J."/>
            <person name="Chaney K."/>
            <person name="Geib S.M."/>
            <person name="Fabrick J.A."/>
            <person name="Brent C.S."/>
            <person name="Walsh D."/>
            <person name="Lavine L.C."/>
        </authorList>
    </citation>
    <scope>NUCLEOTIDE SEQUENCE</scope>
</reference>
<name>A0A0A9XBD6_LYGHE</name>
<protein>
    <submittedName>
        <fullName evidence="1">Eukaryotic translation initiation factor 4 gamma 3</fullName>
    </submittedName>
</protein>
<reference evidence="1" key="2">
    <citation type="submission" date="2014-07" db="EMBL/GenBank/DDBJ databases">
        <authorList>
            <person name="Hull J."/>
        </authorList>
    </citation>
    <scope>NUCLEOTIDE SEQUENCE</scope>
</reference>
<dbReference type="AlphaFoldDB" id="A0A0A9XBD6"/>
<keyword evidence="1" id="KW-0396">Initiation factor</keyword>
<sequence length="333" mass="35508">MFPGCLFPSSRSSHPVVSPSILVVTPVSLLRSHLFFATLSTLPSAVVPPAPGFHSTASAPLCHCLLCSSCCDCTSLCSSLCCSISTTGCRSHCTHSSLVLAGVCPADCLGLQSAVCMRSAMLLRSRSIALLAGTILPPLFFDFLSIFPPPSTLPLLFPTPLSHFSTPLLLLSSQSHLPLPSPQSYRPPHCSPPTLHHCPSTFLARIAPWHSFPLHYPTQGCCTRIPTTMYVAYSSTPAPNCIYRSVCISHVPVCGRCPGLFLDPHPIRPYYRSTAAPPPLPLPHSTCGTTHTTAPTRRSRARGCATRWSTVSPVVLPDSTDSPVHALLAVLAP</sequence>
<organism evidence="1">
    <name type="scientific">Lygus hesperus</name>
    <name type="common">Western plant bug</name>
    <dbReference type="NCBI Taxonomy" id="30085"/>
    <lineage>
        <taxon>Eukaryota</taxon>
        <taxon>Metazoa</taxon>
        <taxon>Ecdysozoa</taxon>
        <taxon>Arthropoda</taxon>
        <taxon>Hexapoda</taxon>
        <taxon>Insecta</taxon>
        <taxon>Pterygota</taxon>
        <taxon>Neoptera</taxon>
        <taxon>Paraneoptera</taxon>
        <taxon>Hemiptera</taxon>
        <taxon>Heteroptera</taxon>
        <taxon>Panheteroptera</taxon>
        <taxon>Cimicomorpha</taxon>
        <taxon>Miridae</taxon>
        <taxon>Mirini</taxon>
        <taxon>Lygus</taxon>
    </lineage>
</organism>
<feature type="non-terminal residue" evidence="1">
    <location>
        <position position="333"/>
    </location>
</feature>